<dbReference type="Gene3D" id="1.20.1740.10">
    <property type="entry name" value="Amino acid/polyamine transporter I"/>
    <property type="match status" value="1"/>
</dbReference>
<dbReference type="EMBL" id="MUJK01000001">
    <property type="protein sequence ID" value="POF43398.1"/>
    <property type="molecule type" value="Genomic_DNA"/>
</dbReference>
<evidence type="ECO:0000256" key="4">
    <source>
        <dbReference type="ARBA" id="ARBA00023136"/>
    </source>
</evidence>
<feature type="transmembrane region" description="Helical" evidence="5">
    <location>
        <begin position="49"/>
        <end position="67"/>
    </location>
</feature>
<keyword evidence="4 5" id="KW-0472">Membrane</keyword>
<evidence type="ECO:0000313" key="7">
    <source>
        <dbReference type="EMBL" id="POF43398.1"/>
    </source>
</evidence>
<evidence type="ECO:0000256" key="1">
    <source>
        <dbReference type="ARBA" id="ARBA00004141"/>
    </source>
</evidence>
<feature type="transmembrane region" description="Helical" evidence="5">
    <location>
        <begin position="12"/>
        <end position="37"/>
    </location>
</feature>
<dbReference type="GO" id="GO:0005886">
    <property type="term" value="C:plasma membrane"/>
    <property type="evidence" value="ECO:0007669"/>
    <property type="project" value="UniProtKB-SubCell"/>
</dbReference>
<dbReference type="PANTHER" id="PTHR42770">
    <property type="entry name" value="AMINO ACID TRANSPORTER-RELATED"/>
    <property type="match status" value="1"/>
</dbReference>
<keyword evidence="3 5" id="KW-1133">Transmembrane helix</keyword>
<reference evidence="8" key="1">
    <citation type="submission" date="2017-02" db="EMBL/GenBank/DDBJ databases">
        <authorList>
            <person name="Furmanczyk E.M."/>
        </authorList>
    </citation>
    <scope>NUCLEOTIDE SEQUENCE [LARGE SCALE GENOMIC DNA]</scope>
    <source>
        <strain evidence="8">AP3_22</strain>
    </source>
</reference>
<proteinExistence type="predicted"/>
<feature type="transmembrane region" description="Helical" evidence="5">
    <location>
        <begin position="406"/>
        <end position="425"/>
    </location>
</feature>
<organism evidence="7 8">
    <name type="scientific">Pseudomonas laurylsulfativorans</name>
    <dbReference type="NCBI Taxonomy" id="1943631"/>
    <lineage>
        <taxon>Bacteria</taxon>
        <taxon>Pseudomonadati</taxon>
        <taxon>Pseudomonadota</taxon>
        <taxon>Gammaproteobacteria</taxon>
        <taxon>Pseudomonadales</taxon>
        <taxon>Pseudomonadaceae</taxon>
        <taxon>Pseudomonas</taxon>
    </lineage>
</organism>
<protein>
    <submittedName>
        <fullName evidence="7">Putrescine importer PuuP</fullName>
    </submittedName>
</protein>
<evidence type="ECO:0000259" key="6">
    <source>
        <dbReference type="Pfam" id="PF00324"/>
    </source>
</evidence>
<dbReference type="PIRSF" id="PIRSF006060">
    <property type="entry name" value="AA_transporter"/>
    <property type="match status" value="1"/>
</dbReference>
<dbReference type="Pfam" id="PF00324">
    <property type="entry name" value="AA_permease"/>
    <property type="match status" value="1"/>
</dbReference>
<evidence type="ECO:0000256" key="3">
    <source>
        <dbReference type="ARBA" id="ARBA00022989"/>
    </source>
</evidence>
<comment type="caution">
    <text evidence="7">The sequence shown here is derived from an EMBL/GenBank/DDBJ whole genome shotgun (WGS) entry which is preliminary data.</text>
</comment>
<comment type="subcellular location">
    <subcellularLocation>
        <location evidence="1">Membrane</location>
        <topology evidence="1">Multi-pass membrane protein</topology>
    </subcellularLocation>
</comment>
<feature type="transmembrane region" description="Helical" evidence="5">
    <location>
        <begin position="380"/>
        <end position="400"/>
    </location>
</feature>
<feature type="transmembrane region" description="Helical" evidence="5">
    <location>
        <begin position="283"/>
        <end position="306"/>
    </location>
</feature>
<feature type="transmembrane region" description="Helical" evidence="5">
    <location>
        <begin position="228"/>
        <end position="247"/>
    </location>
</feature>
<gene>
    <name evidence="7" type="ORF">B0D71_00865</name>
</gene>
<name>A0A2S3VTX6_9PSED</name>
<dbReference type="PANTHER" id="PTHR42770:SF8">
    <property type="entry name" value="PUTRESCINE IMPORTER PUUP"/>
    <property type="match status" value="1"/>
</dbReference>
<feature type="transmembrane region" description="Helical" evidence="5">
    <location>
        <begin position="351"/>
        <end position="373"/>
    </location>
</feature>
<feature type="transmembrane region" description="Helical" evidence="5">
    <location>
        <begin position="88"/>
        <end position="110"/>
    </location>
</feature>
<keyword evidence="8" id="KW-1185">Reference proteome</keyword>
<accession>A0A2S3VTX6</accession>
<feature type="transmembrane region" description="Helical" evidence="5">
    <location>
        <begin position="122"/>
        <end position="145"/>
    </location>
</feature>
<dbReference type="OrthoDB" id="9804700at2"/>
<dbReference type="GO" id="GO:0022857">
    <property type="term" value="F:transmembrane transporter activity"/>
    <property type="evidence" value="ECO:0007669"/>
    <property type="project" value="InterPro"/>
</dbReference>
<feature type="transmembrane region" description="Helical" evidence="5">
    <location>
        <begin position="152"/>
        <end position="172"/>
    </location>
</feature>
<dbReference type="InterPro" id="IPR050367">
    <property type="entry name" value="APC_superfamily"/>
</dbReference>
<feature type="transmembrane region" description="Helical" evidence="5">
    <location>
        <begin position="327"/>
        <end position="345"/>
    </location>
</feature>
<dbReference type="AlphaFoldDB" id="A0A2S3VTX6"/>
<evidence type="ECO:0000256" key="2">
    <source>
        <dbReference type="ARBA" id="ARBA00022692"/>
    </source>
</evidence>
<dbReference type="InterPro" id="IPR004841">
    <property type="entry name" value="AA-permease/SLC12A_dom"/>
</dbReference>
<evidence type="ECO:0000256" key="5">
    <source>
        <dbReference type="SAM" id="Phobius"/>
    </source>
</evidence>
<sequence>MSNNPVKLTASLSLTSVVLFGLAYMAPSLVLVIFGVIAQVSSGTAPSAFLLATGAMLLSALSYAKMARLFPVSGSAYFYARQMLGSQLGFLVGWLILLDYLFMPMVAWLVQSVFLNVQFPAIPVWAWMLINIVLTTLVNILGLSLADRTNKLLTGLGIVLVLLFVVFCLIFLGHEPPVSLTEPLWNASSTLVGVSAAAAVAAYSYLGFDAVTTMAEDTRDAKRNIPRAVVLVMATAGLLFALVAYIMQLVHPGGVFEDAQIASYLMSVEVGGQAFADWLNLGFIVSGFASGLIVQLSTSRLLYFMGRADVLPRPLFGTLHPRTRTPVFNLLFTSVIGLIGLNITVEMATSFINFGAFLGFTAVNLCVICYFYRTRRTRRLGLFGYLLFPLLGMCVNLYLVSQLSSTAITIGLCWLAIGVIYLIWLTRGFRRSAPELNMTERAGG</sequence>
<keyword evidence="2 5" id="KW-0812">Transmembrane</keyword>
<dbReference type="RefSeq" id="WP_103393046.1">
    <property type="nucleotide sequence ID" value="NZ_MUJK01000001.1"/>
</dbReference>
<feature type="domain" description="Amino acid permease/ SLC12A" evidence="6">
    <location>
        <begin position="23"/>
        <end position="390"/>
    </location>
</feature>
<feature type="transmembrane region" description="Helical" evidence="5">
    <location>
        <begin position="184"/>
        <end position="208"/>
    </location>
</feature>
<evidence type="ECO:0000313" key="8">
    <source>
        <dbReference type="Proteomes" id="UP000237440"/>
    </source>
</evidence>
<dbReference type="Proteomes" id="UP000237440">
    <property type="component" value="Unassembled WGS sequence"/>
</dbReference>